<reference evidence="1" key="1">
    <citation type="submission" date="2022-01" db="EMBL/GenBank/DDBJ databases">
        <authorList>
            <person name="King R."/>
        </authorList>
    </citation>
    <scope>NUCLEOTIDE SEQUENCE</scope>
</reference>
<evidence type="ECO:0000313" key="1">
    <source>
        <dbReference type="EMBL" id="CAH1399552.1"/>
    </source>
</evidence>
<dbReference type="AlphaFoldDB" id="A0A9P0MR17"/>
<proteinExistence type="predicted"/>
<evidence type="ECO:0000313" key="2">
    <source>
        <dbReference type="Proteomes" id="UP001152798"/>
    </source>
</evidence>
<dbReference type="Proteomes" id="UP001152798">
    <property type="component" value="Chromosome 4"/>
</dbReference>
<gene>
    <name evidence="1" type="ORF">NEZAVI_LOCUS8983</name>
</gene>
<name>A0A9P0MR17_NEZVI</name>
<dbReference type="EMBL" id="OV725080">
    <property type="protein sequence ID" value="CAH1399552.1"/>
    <property type="molecule type" value="Genomic_DNA"/>
</dbReference>
<sequence>MRAILPICGISCQSNRGEVQCRVASFPAISRCTNRPTHNDSKVERPLKQNKHSLAAVDFIRQCEKAAIKNPPRKELNLGTVIYSTHFQSSTIIAQTSRFTINLPKFQTNQSRSRNRSQINRHESEITLKALPPIIHELKRRYRFT</sequence>
<keyword evidence="2" id="KW-1185">Reference proteome</keyword>
<accession>A0A9P0MR17</accession>
<organism evidence="1 2">
    <name type="scientific">Nezara viridula</name>
    <name type="common">Southern green stink bug</name>
    <name type="synonym">Cimex viridulus</name>
    <dbReference type="NCBI Taxonomy" id="85310"/>
    <lineage>
        <taxon>Eukaryota</taxon>
        <taxon>Metazoa</taxon>
        <taxon>Ecdysozoa</taxon>
        <taxon>Arthropoda</taxon>
        <taxon>Hexapoda</taxon>
        <taxon>Insecta</taxon>
        <taxon>Pterygota</taxon>
        <taxon>Neoptera</taxon>
        <taxon>Paraneoptera</taxon>
        <taxon>Hemiptera</taxon>
        <taxon>Heteroptera</taxon>
        <taxon>Panheteroptera</taxon>
        <taxon>Pentatomomorpha</taxon>
        <taxon>Pentatomoidea</taxon>
        <taxon>Pentatomidae</taxon>
        <taxon>Pentatominae</taxon>
        <taxon>Nezara</taxon>
    </lineage>
</organism>
<protein>
    <submittedName>
        <fullName evidence="1">Uncharacterized protein</fullName>
    </submittedName>
</protein>